<feature type="transmembrane region" description="Helical" evidence="1">
    <location>
        <begin position="124"/>
        <end position="142"/>
    </location>
</feature>
<evidence type="ECO:0008006" key="4">
    <source>
        <dbReference type="Google" id="ProtNLM"/>
    </source>
</evidence>
<dbReference type="Proteomes" id="UP000215459">
    <property type="component" value="Unassembled WGS sequence"/>
</dbReference>
<dbReference type="RefSeq" id="WP_094264760.1">
    <property type="nucleotide sequence ID" value="NZ_NOWF01000006.1"/>
</dbReference>
<reference evidence="2 3" key="1">
    <citation type="submission" date="2017-07" db="EMBL/GenBank/DDBJ databases">
        <title>The genome sequence of Paludifilum halophilum highlights mechanisms for microbial adaptation to high salt environemnts.</title>
        <authorList>
            <person name="Belbahri L."/>
        </authorList>
    </citation>
    <scope>NUCLEOTIDE SEQUENCE [LARGE SCALE GENOMIC DNA]</scope>
    <source>
        <strain evidence="2 3">DSM 102817</strain>
    </source>
</reference>
<protein>
    <recommendedName>
        <fullName evidence="4">TM2 domain-containing protein</fullName>
    </recommendedName>
</protein>
<dbReference type="OrthoDB" id="82335at2"/>
<name>A0A235B7F0_9BACL</name>
<evidence type="ECO:0000256" key="1">
    <source>
        <dbReference type="SAM" id="Phobius"/>
    </source>
</evidence>
<evidence type="ECO:0000313" key="3">
    <source>
        <dbReference type="Proteomes" id="UP000215459"/>
    </source>
</evidence>
<feature type="transmembrane region" description="Helical" evidence="1">
    <location>
        <begin position="95"/>
        <end position="112"/>
    </location>
</feature>
<proteinExistence type="predicted"/>
<accession>A0A235B7F0</accession>
<keyword evidence="3" id="KW-1185">Reference proteome</keyword>
<dbReference type="AlphaFoldDB" id="A0A235B7F0"/>
<comment type="caution">
    <text evidence="2">The sequence shown here is derived from an EMBL/GenBank/DDBJ whole genome shotgun (WGS) entry which is preliminary data.</text>
</comment>
<dbReference type="EMBL" id="NOWF01000006">
    <property type="protein sequence ID" value="OYD07525.1"/>
    <property type="molecule type" value="Genomic_DNA"/>
</dbReference>
<evidence type="ECO:0000313" key="2">
    <source>
        <dbReference type="EMBL" id="OYD07525.1"/>
    </source>
</evidence>
<sequence>MDKSKAATFFLSLVPGLGHFYLGQMNRGLQLMIAFFGSMLLFDLLRVNVSFVLPIIWFFGIFDALQQYQKIDREKRVIDSPFIPWKGHLHPQPGWLGWAFVVLGVYLLFDNLLPRVLGWGTYELVRTVVIALLLIYLGFRIITGKKLFPSFKTHDHEGSHRP</sequence>
<gene>
    <name evidence="2" type="ORF">CHM34_11565</name>
</gene>
<feature type="transmembrane region" description="Helical" evidence="1">
    <location>
        <begin position="44"/>
        <end position="65"/>
    </location>
</feature>
<keyword evidence="1" id="KW-1133">Transmembrane helix</keyword>
<keyword evidence="1" id="KW-0472">Membrane</keyword>
<keyword evidence="1" id="KW-0812">Transmembrane</keyword>
<organism evidence="2 3">
    <name type="scientific">Paludifilum halophilum</name>
    <dbReference type="NCBI Taxonomy" id="1642702"/>
    <lineage>
        <taxon>Bacteria</taxon>
        <taxon>Bacillati</taxon>
        <taxon>Bacillota</taxon>
        <taxon>Bacilli</taxon>
        <taxon>Bacillales</taxon>
        <taxon>Thermoactinomycetaceae</taxon>
        <taxon>Paludifilum</taxon>
    </lineage>
</organism>